<protein>
    <recommendedName>
        <fullName evidence="9">Pentatricopeptide repeat-containing protein</fullName>
    </recommendedName>
</protein>
<dbReference type="PROSITE" id="PS51375">
    <property type="entry name" value="PPR"/>
    <property type="match status" value="2"/>
</dbReference>
<dbReference type="SUPFAM" id="SSF89550">
    <property type="entry name" value="PHP domain-like"/>
    <property type="match status" value="1"/>
</dbReference>
<dbReference type="Pfam" id="PF01535">
    <property type="entry name" value="PPR"/>
    <property type="match status" value="2"/>
</dbReference>
<comment type="similarity">
    <text evidence="2">Belongs to the PPR family. P subfamily.</text>
</comment>
<reference evidence="7 8" key="1">
    <citation type="submission" date="2024-01" db="EMBL/GenBank/DDBJ databases">
        <authorList>
            <person name="Waweru B."/>
        </authorList>
    </citation>
    <scope>NUCLEOTIDE SEQUENCE [LARGE SCALE GENOMIC DNA]</scope>
</reference>
<dbReference type="GO" id="GO:0003729">
    <property type="term" value="F:mRNA binding"/>
    <property type="evidence" value="ECO:0007669"/>
    <property type="project" value="UniProtKB-ARBA"/>
</dbReference>
<evidence type="ECO:0000256" key="4">
    <source>
        <dbReference type="ARBA" id="ARBA00022946"/>
    </source>
</evidence>
<evidence type="ECO:0000256" key="6">
    <source>
        <dbReference type="PROSITE-ProRule" id="PRU00708"/>
    </source>
</evidence>
<gene>
    <name evidence="7" type="ORF">DCAF_LOCUS22518</name>
</gene>
<dbReference type="NCBIfam" id="TIGR00756">
    <property type="entry name" value="PPR"/>
    <property type="match status" value="3"/>
</dbReference>
<dbReference type="Pfam" id="PF13041">
    <property type="entry name" value="PPR_2"/>
    <property type="match status" value="1"/>
</dbReference>
<accession>A0AAV1SH85</accession>
<dbReference type="Gene3D" id="1.25.40.10">
    <property type="entry name" value="Tetratricopeptide repeat domain"/>
    <property type="match status" value="3"/>
</dbReference>
<feature type="repeat" description="PPR" evidence="6">
    <location>
        <begin position="353"/>
        <end position="387"/>
    </location>
</feature>
<dbReference type="InterPro" id="IPR016195">
    <property type="entry name" value="Pol/histidinol_Pase-like"/>
</dbReference>
<sequence length="459" mass="52303">MNLLLRSNPKPWLQQHQQGHYLLSKVLGALSFSTNTQPKDSLNLRISRAGNPKVSVIPVIEQWLEEGNDIKKSHLQNLIKQLRRYRRFSHALQISQWMGDKRDYEQSPGDFAVRLDLISKVHGLEQAEEYYNSIPDHLRGSQVYGALLNCYAHKRHLEQAEATMQKMRELGLVRTLACNVMLSLYSQLGKYEKLEALVKEMEEKGFYADVYTFNIRLHAYAVTSNIEEMEKLLMKMETDYLINVDCHTYFAAANGYLKAGLIEKSLAVLNRAEQLIASMGGNSKRHAYEVLLSLYSAAGNKDGVYHVWRLCKNMGRIFNSTYICMITSLMKLDDIDGAVWISEEWISSSKLNDIRVPNTMIRAYSRKGLWEKAEAYVNKIVESGIELEASSWDHLAMGYHFAGQMTKAVETLKKAISISKPGWKPNPYTLKACLEYLEGEGNAEAAEELSKMVSEHCPV</sequence>
<organism evidence="7 8">
    <name type="scientific">Dovyalis caffra</name>
    <dbReference type="NCBI Taxonomy" id="77055"/>
    <lineage>
        <taxon>Eukaryota</taxon>
        <taxon>Viridiplantae</taxon>
        <taxon>Streptophyta</taxon>
        <taxon>Embryophyta</taxon>
        <taxon>Tracheophyta</taxon>
        <taxon>Spermatophyta</taxon>
        <taxon>Magnoliopsida</taxon>
        <taxon>eudicotyledons</taxon>
        <taxon>Gunneridae</taxon>
        <taxon>Pentapetalae</taxon>
        <taxon>rosids</taxon>
        <taxon>fabids</taxon>
        <taxon>Malpighiales</taxon>
        <taxon>Salicaceae</taxon>
        <taxon>Flacourtieae</taxon>
        <taxon>Dovyalis</taxon>
    </lineage>
</organism>
<dbReference type="FunFam" id="1.25.40.10:FF:000385">
    <property type="entry name" value="Pentatricopeptide repeat-containing protein mitochondrial"/>
    <property type="match status" value="1"/>
</dbReference>
<evidence type="ECO:0000313" key="8">
    <source>
        <dbReference type="Proteomes" id="UP001314170"/>
    </source>
</evidence>
<dbReference type="PANTHER" id="PTHR45717:SF10">
    <property type="entry name" value="OS10G0501000 PROTEIN"/>
    <property type="match status" value="1"/>
</dbReference>
<dbReference type="EMBL" id="CAWUPB010001178">
    <property type="protein sequence ID" value="CAK7349797.1"/>
    <property type="molecule type" value="Genomic_DNA"/>
</dbReference>
<keyword evidence="8" id="KW-1185">Reference proteome</keyword>
<evidence type="ECO:0000313" key="7">
    <source>
        <dbReference type="EMBL" id="CAK7349797.1"/>
    </source>
</evidence>
<feature type="repeat" description="PPR" evidence="6">
    <location>
        <begin position="174"/>
        <end position="208"/>
    </location>
</feature>
<evidence type="ECO:0008006" key="9">
    <source>
        <dbReference type="Google" id="ProtNLM"/>
    </source>
</evidence>
<proteinExistence type="inferred from homology"/>
<keyword evidence="4" id="KW-0809">Transit peptide</keyword>
<dbReference type="SUPFAM" id="SSF48452">
    <property type="entry name" value="TPR-like"/>
    <property type="match status" value="1"/>
</dbReference>
<comment type="subcellular location">
    <subcellularLocation>
        <location evidence="1">Mitochondrion</location>
    </subcellularLocation>
</comment>
<keyword evidence="5" id="KW-0496">Mitochondrion</keyword>
<dbReference type="Proteomes" id="UP001314170">
    <property type="component" value="Unassembled WGS sequence"/>
</dbReference>
<evidence type="ECO:0000256" key="2">
    <source>
        <dbReference type="ARBA" id="ARBA00007626"/>
    </source>
</evidence>
<dbReference type="InterPro" id="IPR002885">
    <property type="entry name" value="PPR_rpt"/>
</dbReference>
<comment type="caution">
    <text evidence="7">The sequence shown here is derived from an EMBL/GenBank/DDBJ whole genome shotgun (WGS) entry which is preliminary data.</text>
</comment>
<dbReference type="AlphaFoldDB" id="A0AAV1SH85"/>
<evidence type="ECO:0000256" key="5">
    <source>
        <dbReference type="ARBA" id="ARBA00023128"/>
    </source>
</evidence>
<name>A0AAV1SH85_9ROSI</name>
<dbReference type="GO" id="GO:0005739">
    <property type="term" value="C:mitochondrion"/>
    <property type="evidence" value="ECO:0007669"/>
    <property type="project" value="UniProtKB-SubCell"/>
</dbReference>
<dbReference type="PANTHER" id="PTHR45717">
    <property type="entry name" value="OS12G0527900 PROTEIN"/>
    <property type="match status" value="1"/>
</dbReference>
<dbReference type="InterPro" id="IPR011990">
    <property type="entry name" value="TPR-like_helical_dom_sf"/>
</dbReference>
<evidence type="ECO:0000256" key="3">
    <source>
        <dbReference type="ARBA" id="ARBA00022737"/>
    </source>
</evidence>
<keyword evidence="3" id="KW-0677">Repeat</keyword>
<evidence type="ECO:0000256" key="1">
    <source>
        <dbReference type="ARBA" id="ARBA00004173"/>
    </source>
</evidence>